<keyword evidence="4" id="KW-0406">Ion transport</keyword>
<comment type="similarity">
    <text evidence="2">Belongs to the bacterial solute-binding protein 8 family.</text>
</comment>
<dbReference type="PANTHER" id="PTHR30532:SF28">
    <property type="entry name" value="PETROBACTIN-BINDING PROTEIN YCLQ"/>
    <property type="match status" value="1"/>
</dbReference>
<accession>A0A2X1WNT3</accession>
<evidence type="ECO:0000256" key="1">
    <source>
        <dbReference type="ARBA" id="ARBA00004196"/>
    </source>
</evidence>
<feature type="compositionally biased region" description="Basic residues" evidence="6">
    <location>
        <begin position="218"/>
        <end position="228"/>
    </location>
</feature>
<dbReference type="AlphaFoldDB" id="A0A2X1WNT3"/>
<gene>
    <name evidence="9" type="primary">yclQ_4</name>
    <name evidence="9" type="ORF">NCTC11009_01621</name>
</gene>
<dbReference type="InterPro" id="IPR002491">
    <property type="entry name" value="ABC_transptr_periplasmic_BD"/>
</dbReference>
<organism evidence="9 10">
    <name type="scientific">Oligella urethralis</name>
    <dbReference type="NCBI Taxonomy" id="90245"/>
    <lineage>
        <taxon>Bacteria</taxon>
        <taxon>Pseudomonadati</taxon>
        <taxon>Pseudomonadota</taxon>
        <taxon>Betaproteobacteria</taxon>
        <taxon>Burkholderiales</taxon>
        <taxon>Alcaligenaceae</taxon>
        <taxon>Oligella</taxon>
    </lineage>
</organism>
<evidence type="ECO:0000256" key="7">
    <source>
        <dbReference type="SAM" id="SignalP"/>
    </source>
</evidence>
<dbReference type="Pfam" id="PF01497">
    <property type="entry name" value="Peripla_BP_2"/>
    <property type="match status" value="1"/>
</dbReference>
<evidence type="ECO:0000256" key="5">
    <source>
        <dbReference type="ARBA" id="ARBA00022729"/>
    </source>
</evidence>
<evidence type="ECO:0000256" key="4">
    <source>
        <dbReference type="ARBA" id="ARBA00022496"/>
    </source>
</evidence>
<comment type="subcellular location">
    <subcellularLocation>
        <location evidence="1">Cell envelope</location>
    </subcellularLocation>
</comment>
<reference evidence="9 10" key="1">
    <citation type="submission" date="2018-06" db="EMBL/GenBank/DDBJ databases">
        <authorList>
            <consortium name="Pathogen Informatics"/>
            <person name="Doyle S."/>
        </authorList>
    </citation>
    <scope>NUCLEOTIDE SEQUENCE [LARGE SCALE GENOMIC DNA]</scope>
    <source>
        <strain evidence="9 10">NCTC11009</strain>
    </source>
</reference>
<keyword evidence="4" id="KW-0408">Iron</keyword>
<sequence length="321" mass="35736">MTKLAKVLFVSFLFSLPTRLSAFELKHSEGIVKLATPPQTIVSYDLAILDSLHYLQIPVVGMPDVRQREPFQKYGEMPSVGTLFEPDYDALNSLKPDLIFASRRTQDKLSKLNQVAPAAYLSTAPGQFLSDFKSHHLHLAKAFSKEAEVEPKLAAIEEDLTKLHQLNQGRTAALLMVFNDRKIISQGAGDVMAYAFEVLGLSVVPTAKPEPAAQAKAHQAHSPKKRKQGAAENAYRRHQQQLQAIAEANPDWLLVMDRQQMRTGKLQADAIIQAHPVLGNMDAVVHKRVLYLDPARWYLMRGGLDNLHQLITTTSQAMQGD</sequence>
<dbReference type="SUPFAM" id="SSF53807">
    <property type="entry name" value="Helical backbone' metal receptor"/>
    <property type="match status" value="1"/>
</dbReference>
<evidence type="ECO:0000256" key="6">
    <source>
        <dbReference type="SAM" id="MobiDB-lite"/>
    </source>
</evidence>
<dbReference type="PANTHER" id="PTHR30532">
    <property type="entry name" value="IRON III DICITRATE-BINDING PERIPLASMIC PROTEIN"/>
    <property type="match status" value="1"/>
</dbReference>
<dbReference type="GO" id="GO:1901678">
    <property type="term" value="P:iron coordination entity transport"/>
    <property type="evidence" value="ECO:0007669"/>
    <property type="project" value="UniProtKB-ARBA"/>
</dbReference>
<evidence type="ECO:0000256" key="3">
    <source>
        <dbReference type="ARBA" id="ARBA00022448"/>
    </source>
</evidence>
<dbReference type="InterPro" id="IPR051313">
    <property type="entry name" value="Bact_iron-sidero_bind"/>
</dbReference>
<protein>
    <submittedName>
        <fullName evidence="9">Uncharacterized ABC transporter solute-binding protein yclQ</fullName>
    </submittedName>
</protein>
<evidence type="ECO:0000256" key="2">
    <source>
        <dbReference type="ARBA" id="ARBA00008814"/>
    </source>
</evidence>
<feature type="chain" id="PRO_5015862626" evidence="7">
    <location>
        <begin position="23"/>
        <end position="321"/>
    </location>
</feature>
<evidence type="ECO:0000313" key="10">
    <source>
        <dbReference type="Proteomes" id="UP000250242"/>
    </source>
</evidence>
<dbReference type="PROSITE" id="PS50983">
    <property type="entry name" value="FE_B12_PBP"/>
    <property type="match status" value="1"/>
</dbReference>
<dbReference type="Proteomes" id="UP000250242">
    <property type="component" value="Unassembled WGS sequence"/>
</dbReference>
<keyword evidence="5 7" id="KW-0732">Signal</keyword>
<feature type="domain" description="Fe/B12 periplasmic-binding" evidence="8">
    <location>
        <begin position="40"/>
        <end position="321"/>
    </location>
</feature>
<evidence type="ECO:0000313" key="9">
    <source>
        <dbReference type="EMBL" id="SPY08395.1"/>
    </source>
</evidence>
<keyword evidence="3" id="KW-0813">Transport</keyword>
<feature type="region of interest" description="Disordered" evidence="6">
    <location>
        <begin position="210"/>
        <end position="237"/>
    </location>
</feature>
<name>A0A2X1WNT3_9BURK</name>
<dbReference type="RefSeq" id="WP_113062644.1">
    <property type="nucleotide sequence ID" value="NZ_UATH01000001.1"/>
</dbReference>
<proteinExistence type="inferred from homology"/>
<dbReference type="Gene3D" id="3.40.50.1980">
    <property type="entry name" value="Nitrogenase molybdenum iron protein domain"/>
    <property type="match status" value="2"/>
</dbReference>
<feature type="signal peptide" evidence="7">
    <location>
        <begin position="1"/>
        <end position="22"/>
    </location>
</feature>
<evidence type="ECO:0000259" key="8">
    <source>
        <dbReference type="PROSITE" id="PS50983"/>
    </source>
</evidence>
<keyword evidence="4" id="KW-0410">Iron transport</keyword>
<dbReference type="GO" id="GO:0030288">
    <property type="term" value="C:outer membrane-bounded periplasmic space"/>
    <property type="evidence" value="ECO:0007669"/>
    <property type="project" value="TreeGrafter"/>
</dbReference>
<dbReference type="EMBL" id="UATH01000001">
    <property type="protein sequence ID" value="SPY08395.1"/>
    <property type="molecule type" value="Genomic_DNA"/>
</dbReference>